<evidence type="ECO:0000313" key="2">
    <source>
        <dbReference type="EMBL" id="SIN62497.1"/>
    </source>
</evidence>
<proteinExistence type="predicted"/>
<dbReference type="AlphaFoldDB" id="A0A1N6CVK0"/>
<dbReference type="Pfam" id="PF00144">
    <property type="entry name" value="Beta-lactamase"/>
    <property type="match status" value="1"/>
</dbReference>
<keyword evidence="3" id="KW-1185">Reference proteome</keyword>
<reference evidence="3" key="1">
    <citation type="submission" date="2016-11" db="EMBL/GenBank/DDBJ databases">
        <authorList>
            <person name="Varghese N."/>
            <person name="Submissions S."/>
        </authorList>
    </citation>
    <scope>NUCLEOTIDE SEQUENCE [LARGE SCALE GENOMIC DNA]</scope>
    <source>
        <strain evidence="3">DSM 22363</strain>
    </source>
</reference>
<dbReference type="InterPro" id="IPR001466">
    <property type="entry name" value="Beta-lactam-related"/>
</dbReference>
<dbReference type="STRING" id="1123272.SAMN02745824_1079"/>
<dbReference type="Proteomes" id="UP000185192">
    <property type="component" value="Unassembled WGS sequence"/>
</dbReference>
<dbReference type="InterPro" id="IPR050491">
    <property type="entry name" value="AmpC-like"/>
</dbReference>
<dbReference type="EMBL" id="FSQW01000001">
    <property type="protein sequence ID" value="SIN62497.1"/>
    <property type="molecule type" value="Genomic_DNA"/>
</dbReference>
<dbReference type="PANTHER" id="PTHR46825">
    <property type="entry name" value="D-ALANYL-D-ALANINE-CARBOXYPEPTIDASE/ENDOPEPTIDASE AMPH"/>
    <property type="match status" value="1"/>
</dbReference>
<evidence type="ECO:0000259" key="1">
    <source>
        <dbReference type="Pfam" id="PF00144"/>
    </source>
</evidence>
<dbReference type="Gene3D" id="3.40.710.10">
    <property type="entry name" value="DD-peptidase/beta-lactamase superfamily"/>
    <property type="match status" value="1"/>
</dbReference>
<accession>A0A1N6CVK0</accession>
<protein>
    <submittedName>
        <fullName evidence="2">Beta-lactamase class C</fullName>
    </submittedName>
</protein>
<feature type="domain" description="Beta-lactamase-related" evidence="1">
    <location>
        <begin position="69"/>
        <end position="382"/>
    </location>
</feature>
<organism evidence="2 3">
    <name type="scientific">Parasphingorhabdus marina DSM 22363</name>
    <dbReference type="NCBI Taxonomy" id="1123272"/>
    <lineage>
        <taxon>Bacteria</taxon>
        <taxon>Pseudomonadati</taxon>
        <taxon>Pseudomonadota</taxon>
        <taxon>Alphaproteobacteria</taxon>
        <taxon>Sphingomonadales</taxon>
        <taxon>Sphingomonadaceae</taxon>
        <taxon>Parasphingorhabdus</taxon>
    </lineage>
</organism>
<name>A0A1N6CVK0_9SPHN</name>
<dbReference type="InterPro" id="IPR012338">
    <property type="entry name" value="Beta-lactam/transpept-like"/>
</dbReference>
<dbReference type="SUPFAM" id="SSF56601">
    <property type="entry name" value="beta-lactamase/transpeptidase-like"/>
    <property type="match status" value="1"/>
</dbReference>
<gene>
    <name evidence="2" type="ORF">SAMN02745824_1079</name>
</gene>
<sequence length="435" mass="46885">MAKRGFLVAGFGLAALLLVGFNGHRLLVERQAGFPLSAAAEPENQNTLPTEPEDWQGQIDYQRLDRDFAAVAARPEMAGLAVAIVEEGDLRFIGTYGVADKRSAEPVKPETVFRWASVSKGVAGSLAAKLAGQGALDLDSPISTWRTSLRLPGGANDRITLRQLLSHQTGLTKNAYDRKLEDGESPGRLRASLGTAPLQCEPGTCHTYQNIAFDTASEILGHGAGTLYSDAVREQLFEPLEMDSARFGLRGLTAAANWARPHRGDEVRTLVESYFLLPAAAGVSSNIVDMARWLRAQIGENGQILSAPELMTSHAPVVRTGRVYGGELARALTEPSYGLGWRRFVYRGRQLVGHSGAVDGYRATLIFDPASRTGVAAMWNSNWGRPFALPFAVLDSYFGAPVAGEIAHDWLDLSDLPLPDSLPPVPIDNRQAGGN</sequence>
<dbReference type="OrthoDB" id="119951at2"/>
<dbReference type="PANTHER" id="PTHR46825:SF15">
    <property type="entry name" value="BETA-LACTAMASE-RELATED DOMAIN-CONTAINING PROTEIN"/>
    <property type="match status" value="1"/>
</dbReference>
<dbReference type="RefSeq" id="WP_143182728.1">
    <property type="nucleotide sequence ID" value="NZ_FSQW01000001.1"/>
</dbReference>
<evidence type="ECO:0000313" key="3">
    <source>
        <dbReference type="Proteomes" id="UP000185192"/>
    </source>
</evidence>